<keyword evidence="2" id="KW-1185">Reference proteome</keyword>
<dbReference type="SUPFAM" id="SSF55298">
    <property type="entry name" value="YjgF-like"/>
    <property type="match status" value="1"/>
</dbReference>
<name>A0ABP8QLD4_9GAMM</name>
<dbReference type="Proteomes" id="UP001501321">
    <property type="component" value="Unassembled WGS sequence"/>
</dbReference>
<dbReference type="CDD" id="cd00448">
    <property type="entry name" value="YjgF_YER057c_UK114_family"/>
    <property type="match status" value="1"/>
</dbReference>
<dbReference type="Gene3D" id="3.30.1330.40">
    <property type="entry name" value="RutC-like"/>
    <property type="match status" value="1"/>
</dbReference>
<dbReference type="Pfam" id="PF01042">
    <property type="entry name" value="Ribonuc_L-PSP"/>
    <property type="match status" value="1"/>
</dbReference>
<evidence type="ECO:0000313" key="2">
    <source>
        <dbReference type="Proteomes" id="UP001501321"/>
    </source>
</evidence>
<comment type="caution">
    <text evidence="1">The sequence shown here is derived from an EMBL/GenBank/DDBJ whole genome shotgun (WGS) entry which is preliminary data.</text>
</comment>
<proteinExistence type="predicted"/>
<dbReference type="InterPro" id="IPR006175">
    <property type="entry name" value="YjgF/YER057c/UK114"/>
</dbReference>
<dbReference type="EMBL" id="BAABFC010000028">
    <property type="protein sequence ID" value="GAA4503855.1"/>
    <property type="molecule type" value="Genomic_DNA"/>
</dbReference>
<sequence length="122" mass="13518">MTLIRSDINEENAYSGCVQAGDFVYLSFCVGNVDQSVEAQVHGALDDMERRLRPLGLGLAQVVQVDVLLRDAWNIPIMERVFKARFAGQYPARKTIQTLFAHEGLEVQIDAVAYRQPAPPAG</sequence>
<accession>A0ABP8QLD4</accession>
<dbReference type="RefSeq" id="WP_345014717.1">
    <property type="nucleotide sequence ID" value="NZ_BAABFC010000028.1"/>
</dbReference>
<organism evidence="1 2">
    <name type="scientific">Pseudaeromonas paramecii</name>
    <dbReference type="NCBI Taxonomy" id="2138166"/>
    <lineage>
        <taxon>Bacteria</taxon>
        <taxon>Pseudomonadati</taxon>
        <taxon>Pseudomonadota</taxon>
        <taxon>Gammaproteobacteria</taxon>
        <taxon>Aeromonadales</taxon>
        <taxon>Aeromonadaceae</taxon>
        <taxon>Pseudaeromonas</taxon>
    </lineage>
</organism>
<evidence type="ECO:0000313" key="1">
    <source>
        <dbReference type="EMBL" id="GAA4503855.1"/>
    </source>
</evidence>
<gene>
    <name evidence="1" type="ORF">GCM10023095_30730</name>
</gene>
<reference evidence="2" key="1">
    <citation type="journal article" date="2019" name="Int. J. Syst. Evol. Microbiol.">
        <title>The Global Catalogue of Microorganisms (GCM) 10K type strain sequencing project: providing services to taxonomists for standard genome sequencing and annotation.</title>
        <authorList>
            <consortium name="The Broad Institute Genomics Platform"/>
            <consortium name="The Broad Institute Genome Sequencing Center for Infectious Disease"/>
            <person name="Wu L."/>
            <person name="Ma J."/>
        </authorList>
    </citation>
    <scope>NUCLEOTIDE SEQUENCE [LARGE SCALE GENOMIC DNA]</scope>
    <source>
        <strain evidence="2">JCM 32226</strain>
    </source>
</reference>
<dbReference type="InterPro" id="IPR035959">
    <property type="entry name" value="RutC-like_sf"/>
</dbReference>
<protein>
    <submittedName>
        <fullName evidence="1">RidA family protein</fullName>
    </submittedName>
</protein>